<protein>
    <recommendedName>
        <fullName evidence="5">CTLH domain-containing protein</fullName>
    </recommendedName>
</protein>
<evidence type="ECO:0000313" key="3">
    <source>
        <dbReference type="EnsemblProtists" id="EOD35453"/>
    </source>
</evidence>
<accession>A0A0D3KI68</accession>
<dbReference type="CDD" id="cd11530">
    <property type="entry name" value="NTP-PPase_DR2231_like"/>
    <property type="match status" value="1"/>
</dbReference>
<proteinExistence type="predicted"/>
<reference evidence="4" key="1">
    <citation type="journal article" date="2013" name="Nature">
        <title>Pan genome of the phytoplankton Emiliania underpins its global distribution.</title>
        <authorList>
            <person name="Read B.A."/>
            <person name="Kegel J."/>
            <person name="Klute M.J."/>
            <person name="Kuo A."/>
            <person name="Lefebvre S.C."/>
            <person name="Maumus F."/>
            <person name="Mayer C."/>
            <person name="Miller J."/>
            <person name="Monier A."/>
            <person name="Salamov A."/>
            <person name="Young J."/>
            <person name="Aguilar M."/>
            <person name="Claverie J.M."/>
            <person name="Frickenhaus S."/>
            <person name="Gonzalez K."/>
            <person name="Herman E.K."/>
            <person name="Lin Y.C."/>
            <person name="Napier J."/>
            <person name="Ogata H."/>
            <person name="Sarno A.F."/>
            <person name="Shmutz J."/>
            <person name="Schroeder D."/>
            <person name="de Vargas C."/>
            <person name="Verret F."/>
            <person name="von Dassow P."/>
            <person name="Valentin K."/>
            <person name="Van de Peer Y."/>
            <person name="Wheeler G."/>
            <person name="Dacks J.B."/>
            <person name="Delwiche C.F."/>
            <person name="Dyhrman S.T."/>
            <person name="Glockner G."/>
            <person name="John U."/>
            <person name="Richards T."/>
            <person name="Worden A.Z."/>
            <person name="Zhang X."/>
            <person name="Grigoriev I.V."/>
            <person name="Allen A.E."/>
            <person name="Bidle K."/>
            <person name="Borodovsky M."/>
            <person name="Bowler C."/>
            <person name="Brownlee C."/>
            <person name="Cock J.M."/>
            <person name="Elias M."/>
            <person name="Gladyshev V.N."/>
            <person name="Groth M."/>
            <person name="Guda C."/>
            <person name="Hadaegh A."/>
            <person name="Iglesias-Rodriguez M.D."/>
            <person name="Jenkins J."/>
            <person name="Jones B.M."/>
            <person name="Lawson T."/>
            <person name="Leese F."/>
            <person name="Lindquist E."/>
            <person name="Lobanov A."/>
            <person name="Lomsadze A."/>
            <person name="Malik S.B."/>
            <person name="Marsh M.E."/>
            <person name="Mackinder L."/>
            <person name="Mock T."/>
            <person name="Mueller-Roeber B."/>
            <person name="Pagarete A."/>
            <person name="Parker M."/>
            <person name="Probert I."/>
            <person name="Quesneville H."/>
            <person name="Raines C."/>
            <person name="Rensing S.A."/>
            <person name="Riano-Pachon D.M."/>
            <person name="Richier S."/>
            <person name="Rokitta S."/>
            <person name="Shiraiwa Y."/>
            <person name="Soanes D.M."/>
            <person name="van der Giezen M."/>
            <person name="Wahlund T.M."/>
            <person name="Williams B."/>
            <person name="Wilson W."/>
            <person name="Wolfe G."/>
            <person name="Wurch L.L."/>
        </authorList>
    </citation>
    <scope>NUCLEOTIDE SEQUENCE</scope>
</reference>
<dbReference type="HOGENOM" id="CLU_611703_0_0_1"/>
<dbReference type="Pfam" id="PF01503">
    <property type="entry name" value="PRA-PH"/>
    <property type="match status" value="1"/>
</dbReference>
<keyword evidence="1" id="KW-0175">Coiled coil</keyword>
<sequence length="448" mass="47389">MSTDEAQLRERLVGANAAGCYHELLRAESRLASELTARAAAFEHELRFAGGATGDWSAEGPQGAAAQPAPARCPLVRPPRGLICRLILGLPRGPASVQRYMLMPPLAAALAQPPNTFLTHRDLCSMVRWALHHDRAKAPLLQLVLEPPEPPQDAPSLSSLLAGLAEGRQADGAAELDASLQETLSALEAHASRRAFLRSLLYRPPEPDPPPEPPPPTEMEVEPEPTSAAPRDGRLRKPHEFGFALAKAGGAGGEGGTGGQHSQPIGLAQAHRSDAAASRAALAALLAPRPEGGLADGAAPFAGTGTSWAAPVVVSPAIPDAKRCALRVELLQEELNELKEAISQNDLVEVADALADIQYAGAVHEFGLGTRFADLFAEVQRSNMSKACATREEAEATVAHYAAKDQPARIEECDGQYLVYRTADNKVLKSVKYSPAALQPIVEAGKEN</sequence>
<dbReference type="eggNOG" id="ENOG502ST5W">
    <property type="taxonomic scope" value="Eukaryota"/>
</dbReference>
<evidence type="ECO:0000256" key="1">
    <source>
        <dbReference type="SAM" id="Coils"/>
    </source>
</evidence>
<dbReference type="InterPro" id="IPR033653">
    <property type="entry name" value="NTP-PPase_DR2231-like"/>
</dbReference>
<dbReference type="KEGG" id="ehx:EMIHUDRAFT_201560"/>
<dbReference type="RefSeq" id="XP_005787882.1">
    <property type="nucleotide sequence ID" value="XM_005787825.1"/>
</dbReference>
<name>A0A0D3KI68_EMIH1</name>
<dbReference type="InterPro" id="IPR021130">
    <property type="entry name" value="PRib-ATP_PPHydrolase-like"/>
</dbReference>
<evidence type="ECO:0000256" key="2">
    <source>
        <dbReference type="SAM" id="MobiDB-lite"/>
    </source>
</evidence>
<evidence type="ECO:0000313" key="4">
    <source>
        <dbReference type="Proteomes" id="UP000013827"/>
    </source>
</evidence>
<dbReference type="PaxDb" id="2903-EOD35453"/>
<keyword evidence="4" id="KW-1185">Reference proteome</keyword>
<feature type="region of interest" description="Disordered" evidence="2">
    <location>
        <begin position="201"/>
        <end position="235"/>
    </location>
</feature>
<evidence type="ECO:0008006" key="5">
    <source>
        <dbReference type="Google" id="ProtNLM"/>
    </source>
</evidence>
<feature type="region of interest" description="Disordered" evidence="2">
    <location>
        <begin position="249"/>
        <end position="272"/>
    </location>
</feature>
<feature type="compositionally biased region" description="Gly residues" evidence="2">
    <location>
        <begin position="249"/>
        <end position="259"/>
    </location>
</feature>
<dbReference type="InterPro" id="IPR023292">
    <property type="entry name" value="NTP_PyroPHydrolase-like_dom_sf"/>
</dbReference>
<dbReference type="AlphaFoldDB" id="A0A0D3KI68"/>
<feature type="coiled-coil region" evidence="1">
    <location>
        <begin position="321"/>
        <end position="351"/>
    </location>
</feature>
<dbReference type="Gene3D" id="1.10.3420.10">
    <property type="entry name" value="putative ntp pyrophosphohydrolase like domain"/>
    <property type="match status" value="1"/>
</dbReference>
<organism evidence="3 4">
    <name type="scientific">Emiliania huxleyi (strain CCMP1516)</name>
    <dbReference type="NCBI Taxonomy" id="280463"/>
    <lineage>
        <taxon>Eukaryota</taxon>
        <taxon>Haptista</taxon>
        <taxon>Haptophyta</taxon>
        <taxon>Prymnesiophyceae</taxon>
        <taxon>Isochrysidales</taxon>
        <taxon>Noelaerhabdaceae</taxon>
        <taxon>Emiliania</taxon>
    </lineage>
</organism>
<dbReference type="Proteomes" id="UP000013827">
    <property type="component" value="Unassembled WGS sequence"/>
</dbReference>
<reference evidence="3" key="2">
    <citation type="submission" date="2024-10" db="UniProtKB">
        <authorList>
            <consortium name="EnsemblProtists"/>
        </authorList>
    </citation>
    <scope>IDENTIFICATION</scope>
</reference>
<dbReference type="EnsemblProtists" id="EOD35453">
    <property type="protein sequence ID" value="EOD35453"/>
    <property type="gene ID" value="EMIHUDRAFT_201560"/>
</dbReference>
<feature type="compositionally biased region" description="Pro residues" evidence="2">
    <location>
        <begin position="207"/>
        <end position="217"/>
    </location>
</feature>
<dbReference type="GeneID" id="17280723"/>